<dbReference type="AlphaFoldDB" id="A0AAP0BVR4"/>
<comment type="caution">
    <text evidence="2">The sequence shown here is derived from an EMBL/GenBank/DDBJ whole genome shotgun (WGS) entry which is preliminary data.</text>
</comment>
<accession>A0AAP0BVR4</accession>
<dbReference type="Proteomes" id="UP001418222">
    <property type="component" value="Unassembled WGS sequence"/>
</dbReference>
<name>A0AAP0BVR4_9ASPA</name>
<keyword evidence="3" id="KW-1185">Reference proteome</keyword>
<evidence type="ECO:0000313" key="3">
    <source>
        <dbReference type="Proteomes" id="UP001418222"/>
    </source>
</evidence>
<reference evidence="2 3" key="1">
    <citation type="journal article" date="2022" name="Nat. Plants">
        <title>Genomes of leafy and leafless Platanthera orchids illuminate the evolution of mycoheterotrophy.</title>
        <authorList>
            <person name="Li M.H."/>
            <person name="Liu K.W."/>
            <person name="Li Z."/>
            <person name="Lu H.C."/>
            <person name="Ye Q.L."/>
            <person name="Zhang D."/>
            <person name="Wang J.Y."/>
            <person name="Li Y.F."/>
            <person name="Zhong Z.M."/>
            <person name="Liu X."/>
            <person name="Yu X."/>
            <person name="Liu D.K."/>
            <person name="Tu X.D."/>
            <person name="Liu B."/>
            <person name="Hao Y."/>
            <person name="Liao X.Y."/>
            <person name="Jiang Y.T."/>
            <person name="Sun W.H."/>
            <person name="Chen J."/>
            <person name="Chen Y.Q."/>
            <person name="Ai Y."/>
            <person name="Zhai J.W."/>
            <person name="Wu S.S."/>
            <person name="Zhou Z."/>
            <person name="Hsiao Y.Y."/>
            <person name="Wu W.L."/>
            <person name="Chen Y.Y."/>
            <person name="Lin Y.F."/>
            <person name="Hsu J.L."/>
            <person name="Li C.Y."/>
            <person name="Wang Z.W."/>
            <person name="Zhao X."/>
            <person name="Zhong W.Y."/>
            <person name="Ma X.K."/>
            <person name="Ma L."/>
            <person name="Huang J."/>
            <person name="Chen G.Z."/>
            <person name="Huang M.Z."/>
            <person name="Huang L."/>
            <person name="Peng D.H."/>
            <person name="Luo Y.B."/>
            <person name="Zou S.Q."/>
            <person name="Chen S.P."/>
            <person name="Lan S."/>
            <person name="Tsai W.C."/>
            <person name="Van de Peer Y."/>
            <person name="Liu Z.J."/>
        </authorList>
    </citation>
    <scope>NUCLEOTIDE SEQUENCE [LARGE SCALE GENOMIC DNA]</scope>
    <source>
        <strain evidence="2">Lor287</strain>
    </source>
</reference>
<feature type="coiled-coil region" evidence="1">
    <location>
        <begin position="57"/>
        <end position="126"/>
    </location>
</feature>
<evidence type="ECO:0000256" key="1">
    <source>
        <dbReference type="SAM" id="Coils"/>
    </source>
</evidence>
<dbReference type="EMBL" id="JBBWWQ010000004">
    <property type="protein sequence ID" value="KAK8949647.1"/>
    <property type="molecule type" value="Genomic_DNA"/>
</dbReference>
<proteinExistence type="predicted"/>
<evidence type="ECO:0000313" key="2">
    <source>
        <dbReference type="EMBL" id="KAK8949647.1"/>
    </source>
</evidence>
<protein>
    <submittedName>
        <fullName evidence="2">Uncharacterized protein</fullName>
    </submittedName>
</protein>
<organism evidence="2 3">
    <name type="scientific">Platanthera zijinensis</name>
    <dbReference type="NCBI Taxonomy" id="2320716"/>
    <lineage>
        <taxon>Eukaryota</taxon>
        <taxon>Viridiplantae</taxon>
        <taxon>Streptophyta</taxon>
        <taxon>Embryophyta</taxon>
        <taxon>Tracheophyta</taxon>
        <taxon>Spermatophyta</taxon>
        <taxon>Magnoliopsida</taxon>
        <taxon>Liliopsida</taxon>
        <taxon>Asparagales</taxon>
        <taxon>Orchidaceae</taxon>
        <taxon>Orchidoideae</taxon>
        <taxon>Orchideae</taxon>
        <taxon>Orchidinae</taxon>
        <taxon>Platanthera</taxon>
    </lineage>
</organism>
<gene>
    <name evidence="2" type="ORF">KSP39_PZI005935</name>
</gene>
<sequence>MVVVSFEGRSGTPMVSGISIRKAPKLPVTSQPIICNNCASVQEISFIQNRGQNAKFLAKYEKKIQELTAQCKAMSDECHDAWMSQKTKNDQLKELKMEFNNKLFQIENLELTVELQMDKLKNVTQMYEHSRKKWITTMVGLDEKVVKIGLFASPCFRIFLAFRWEEEICNNCFSSFSFVFNPSFCCLSPPTPVLMFVHFFIIVF</sequence>
<keyword evidence="1" id="KW-0175">Coiled coil</keyword>